<evidence type="ECO:0000313" key="4">
    <source>
        <dbReference type="EMBL" id="MFN0293094.1"/>
    </source>
</evidence>
<accession>A0ABW9JKZ8</accession>
<gene>
    <name evidence="4" type="ORF">E5L68_017005</name>
</gene>
<dbReference type="EMBL" id="SRMP02000045">
    <property type="protein sequence ID" value="MFN0293094.1"/>
    <property type="molecule type" value="Genomic_DNA"/>
</dbReference>
<comment type="caution">
    <text evidence="4">The sequence shown here is derived from an EMBL/GenBank/DDBJ whole genome shotgun (WGS) entry which is preliminary data.</text>
</comment>
<dbReference type="PANTHER" id="PTHR23416:SF23">
    <property type="entry name" value="ACETYLTRANSFERASE C18B11.09C-RELATED"/>
    <property type="match status" value="1"/>
</dbReference>
<organism evidence="4 5">
    <name type="scientific">Pedobacter helvus</name>
    <dbReference type="NCBI Taxonomy" id="2563444"/>
    <lineage>
        <taxon>Bacteria</taxon>
        <taxon>Pseudomonadati</taxon>
        <taxon>Bacteroidota</taxon>
        <taxon>Sphingobacteriia</taxon>
        <taxon>Sphingobacteriales</taxon>
        <taxon>Sphingobacteriaceae</taxon>
        <taxon>Pedobacter</taxon>
    </lineage>
</organism>
<dbReference type="CDD" id="cd05825">
    <property type="entry name" value="LbH_wcaF_like"/>
    <property type="match status" value="1"/>
</dbReference>
<keyword evidence="2" id="KW-0808">Transferase</keyword>
<keyword evidence="3" id="KW-0812">Transmembrane</keyword>
<evidence type="ECO:0000256" key="3">
    <source>
        <dbReference type="SAM" id="Phobius"/>
    </source>
</evidence>
<dbReference type="NCBIfam" id="NF007797">
    <property type="entry name" value="PRK10502.1"/>
    <property type="match status" value="1"/>
</dbReference>
<evidence type="ECO:0000313" key="5">
    <source>
        <dbReference type="Proteomes" id="UP001517367"/>
    </source>
</evidence>
<dbReference type="RefSeq" id="WP_138728784.1">
    <property type="nucleotide sequence ID" value="NZ_SRMP02000045.1"/>
</dbReference>
<reference evidence="4 5" key="1">
    <citation type="submission" date="2024-12" db="EMBL/GenBank/DDBJ databases">
        <authorList>
            <person name="Hu S."/>
        </authorList>
    </citation>
    <scope>NUCLEOTIDE SEQUENCE [LARGE SCALE GENOMIC DNA]</scope>
    <source>
        <strain evidence="4 5">P-25</strain>
    </source>
</reference>
<keyword evidence="3" id="KW-1133">Transmembrane helix</keyword>
<sequence length="184" mass="20447">MLKTQLKKDFDRKDFDAGASALKILTWYFVSVLFIRSGIIPFSTIIVFLLRLFGAKIGKDVRIKPGIYIHYPWKLNIGDHAWLAECRIENLEKVTIEANACVSQQALLLTGNHNYTSVNFDLIVKPIVLEEGAWVGANATVCPGVTLKSHSVLTVGSVATKDLEPYSIYQGNPAIKVKDRVIVT</sequence>
<name>A0ABW9JKZ8_9SPHI</name>
<dbReference type="PANTHER" id="PTHR23416">
    <property type="entry name" value="SIALIC ACID SYNTHASE-RELATED"/>
    <property type="match status" value="1"/>
</dbReference>
<evidence type="ECO:0000256" key="2">
    <source>
        <dbReference type="ARBA" id="ARBA00022679"/>
    </source>
</evidence>
<evidence type="ECO:0000256" key="1">
    <source>
        <dbReference type="ARBA" id="ARBA00007274"/>
    </source>
</evidence>
<dbReference type="Gene3D" id="2.160.10.10">
    <property type="entry name" value="Hexapeptide repeat proteins"/>
    <property type="match status" value="1"/>
</dbReference>
<dbReference type="InterPro" id="IPR051159">
    <property type="entry name" value="Hexapeptide_acetyltransf"/>
</dbReference>
<proteinExistence type="inferred from homology"/>
<feature type="transmembrane region" description="Helical" evidence="3">
    <location>
        <begin position="27"/>
        <end position="54"/>
    </location>
</feature>
<keyword evidence="5" id="KW-1185">Reference proteome</keyword>
<protein>
    <submittedName>
        <fullName evidence="4">WcaF family extracellular polysaccharide biosynthesis acetyltransferase</fullName>
    </submittedName>
</protein>
<dbReference type="SUPFAM" id="SSF51161">
    <property type="entry name" value="Trimeric LpxA-like enzymes"/>
    <property type="match status" value="1"/>
</dbReference>
<dbReference type="Proteomes" id="UP001517367">
    <property type="component" value="Unassembled WGS sequence"/>
</dbReference>
<dbReference type="InterPro" id="IPR011004">
    <property type="entry name" value="Trimer_LpxA-like_sf"/>
</dbReference>
<comment type="similarity">
    <text evidence="1">Belongs to the transferase hexapeptide repeat family.</text>
</comment>
<keyword evidence="3" id="KW-0472">Membrane</keyword>